<reference evidence="2" key="1">
    <citation type="submission" date="2024-02" db="UniProtKB">
        <authorList>
            <consortium name="WormBaseParasite"/>
        </authorList>
    </citation>
    <scope>IDENTIFICATION</scope>
</reference>
<sequence length="131" mass="14873">MEGCPLTYYLGELPQALLKKGKLSEICRVTTIKEDNTQEIFYRQTYILQNDSMLVTTQSISNSSARISTIHKNRGVSAKYQNRIDEFACGDLASDTKELLDKMITLRISFEREDFVDAQAQAAENIIDLVE</sequence>
<dbReference type="Proteomes" id="UP000887575">
    <property type="component" value="Unassembled WGS sequence"/>
</dbReference>
<proteinExistence type="predicted"/>
<keyword evidence="1" id="KW-1185">Reference proteome</keyword>
<accession>A0AAF3J582</accession>
<name>A0AAF3J582_9BILA</name>
<protein>
    <submittedName>
        <fullName evidence="2">Uncharacterized protein</fullName>
    </submittedName>
</protein>
<dbReference type="WBParaSite" id="MBELARI_LOCUS16974">
    <property type="protein sequence ID" value="MBELARI_LOCUS16974"/>
    <property type="gene ID" value="MBELARI_LOCUS16974"/>
</dbReference>
<organism evidence="1 2">
    <name type="scientific">Mesorhabditis belari</name>
    <dbReference type="NCBI Taxonomy" id="2138241"/>
    <lineage>
        <taxon>Eukaryota</taxon>
        <taxon>Metazoa</taxon>
        <taxon>Ecdysozoa</taxon>
        <taxon>Nematoda</taxon>
        <taxon>Chromadorea</taxon>
        <taxon>Rhabditida</taxon>
        <taxon>Rhabditina</taxon>
        <taxon>Rhabditomorpha</taxon>
        <taxon>Rhabditoidea</taxon>
        <taxon>Rhabditidae</taxon>
        <taxon>Mesorhabditinae</taxon>
        <taxon>Mesorhabditis</taxon>
    </lineage>
</organism>
<evidence type="ECO:0000313" key="1">
    <source>
        <dbReference type="Proteomes" id="UP000887575"/>
    </source>
</evidence>
<dbReference type="AlphaFoldDB" id="A0AAF3J582"/>
<evidence type="ECO:0000313" key="2">
    <source>
        <dbReference type="WBParaSite" id="MBELARI_LOCUS16974"/>
    </source>
</evidence>